<reference evidence="2 3" key="1">
    <citation type="journal article" date="2021" name="Elife">
        <title>Chloroplast acquisition without the gene transfer in kleptoplastic sea slugs, Plakobranchus ocellatus.</title>
        <authorList>
            <person name="Maeda T."/>
            <person name="Takahashi S."/>
            <person name="Yoshida T."/>
            <person name="Shimamura S."/>
            <person name="Takaki Y."/>
            <person name="Nagai Y."/>
            <person name="Toyoda A."/>
            <person name="Suzuki Y."/>
            <person name="Arimoto A."/>
            <person name="Ishii H."/>
            <person name="Satoh N."/>
            <person name="Nishiyama T."/>
            <person name="Hasebe M."/>
            <person name="Maruyama T."/>
            <person name="Minagawa J."/>
            <person name="Obokata J."/>
            <person name="Shigenobu S."/>
        </authorList>
    </citation>
    <scope>NUCLEOTIDE SEQUENCE [LARGE SCALE GENOMIC DNA]</scope>
</reference>
<proteinExistence type="predicted"/>
<name>A0AAV4BPA2_9GAST</name>
<sequence>MEAPTFLNTIIALFVLGLFRDVSMQSDCGFYIEEGIRWLLTCGTRTAQFTSFGPRVEIDGQILDVGHCDSDGNCISPYPSNFGVTSGTNETTGRKEVTVTIYSANRTMTRTHCYRDGIPINGVECLLNIYDSAQFPGDKEVTCQLRIQIVGIPENLYRFRPVLFPENAPNIASAITYGDTMPPLSLWRTVLSDEAENDRVFNFPESDELLVTIPVTGNPQPNRFSLNVRYTNTSAPSPMPDEDYSAIFNPSTSNSRGVITLTISAGLKRDQTSRFSFKADNGVVGRSALEYNFSVLKLYSK</sequence>
<gene>
    <name evidence="2" type="ORF">PoB_005158100</name>
</gene>
<dbReference type="AlphaFoldDB" id="A0AAV4BPA2"/>
<dbReference type="EMBL" id="BLXT01005682">
    <property type="protein sequence ID" value="GFO25076.1"/>
    <property type="molecule type" value="Genomic_DNA"/>
</dbReference>
<feature type="chain" id="PRO_5043573598" evidence="1">
    <location>
        <begin position="25"/>
        <end position="301"/>
    </location>
</feature>
<comment type="caution">
    <text evidence="2">The sequence shown here is derived from an EMBL/GenBank/DDBJ whole genome shotgun (WGS) entry which is preliminary data.</text>
</comment>
<evidence type="ECO:0000256" key="1">
    <source>
        <dbReference type="SAM" id="SignalP"/>
    </source>
</evidence>
<keyword evidence="3" id="KW-1185">Reference proteome</keyword>
<dbReference type="Proteomes" id="UP000735302">
    <property type="component" value="Unassembled WGS sequence"/>
</dbReference>
<keyword evidence="1" id="KW-0732">Signal</keyword>
<evidence type="ECO:0000313" key="2">
    <source>
        <dbReference type="EMBL" id="GFO25076.1"/>
    </source>
</evidence>
<organism evidence="2 3">
    <name type="scientific">Plakobranchus ocellatus</name>
    <dbReference type="NCBI Taxonomy" id="259542"/>
    <lineage>
        <taxon>Eukaryota</taxon>
        <taxon>Metazoa</taxon>
        <taxon>Spiralia</taxon>
        <taxon>Lophotrochozoa</taxon>
        <taxon>Mollusca</taxon>
        <taxon>Gastropoda</taxon>
        <taxon>Heterobranchia</taxon>
        <taxon>Euthyneura</taxon>
        <taxon>Panpulmonata</taxon>
        <taxon>Sacoglossa</taxon>
        <taxon>Placobranchoidea</taxon>
        <taxon>Plakobranchidae</taxon>
        <taxon>Plakobranchus</taxon>
    </lineage>
</organism>
<protein>
    <submittedName>
        <fullName evidence="2">Uncharacterized protein</fullName>
    </submittedName>
</protein>
<accession>A0AAV4BPA2</accession>
<evidence type="ECO:0000313" key="3">
    <source>
        <dbReference type="Proteomes" id="UP000735302"/>
    </source>
</evidence>
<feature type="signal peptide" evidence="1">
    <location>
        <begin position="1"/>
        <end position="24"/>
    </location>
</feature>